<dbReference type="InterPro" id="IPR018612">
    <property type="entry name" value="NSRP1_N"/>
</dbReference>
<comment type="caution">
    <text evidence="6">The sequence shown here is derived from an EMBL/GenBank/DDBJ whole genome shotgun (WGS) entry which is preliminary data.</text>
</comment>
<keyword evidence="7" id="KW-1185">Reference proteome</keyword>
<accession>A0A843TPF9</accession>
<organism evidence="6 7">
    <name type="scientific">Colocasia esculenta</name>
    <name type="common">Wild taro</name>
    <name type="synonym">Arum esculentum</name>
    <dbReference type="NCBI Taxonomy" id="4460"/>
    <lineage>
        <taxon>Eukaryota</taxon>
        <taxon>Viridiplantae</taxon>
        <taxon>Streptophyta</taxon>
        <taxon>Embryophyta</taxon>
        <taxon>Tracheophyta</taxon>
        <taxon>Spermatophyta</taxon>
        <taxon>Magnoliopsida</taxon>
        <taxon>Liliopsida</taxon>
        <taxon>Araceae</taxon>
        <taxon>Aroideae</taxon>
        <taxon>Colocasieae</taxon>
        <taxon>Colocasia</taxon>
    </lineage>
</organism>
<feature type="region of interest" description="Disordered" evidence="4">
    <location>
        <begin position="1"/>
        <end position="35"/>
    </location>
</feature>
<feature type="compositionally biased region" description="Basic and acidic residues" evidence="4">
    <location>
        <begin position="271"/>
        <end position="280"/>
    </location>
</feature>
<dbReference type="GO" id="GO:0000381">
    <property type="term" value="P:regulation of alternative mRNA splicing, via spliceosome"/>
    <property type="evidence" value="ECO:0007669"/>
    <property type="project" value="InterPro"/>
</dbReference>
<evidence type="ECO:0000256" key="3">
    <source>
        <dbReference type="SAM" id="Coils"/>
    </source>
</evidence>
<proteinExistence type="inferred from homology"/>
<keyword evidence="2 3" id="KW-0175">Coiled coil</keyword>
<sequence>MSGYGLQLRKKPAAARPSLPPPAPGFGDAEEDDVEREIARQAAVNRAKKEVEAAHKKALEEDASIFDYDGAYDKFKVETARPLLQDRAERKSKYIEKLLDKAKEREREHEIIYEKKLLKERSKEDHLFAGKEKFVTSAYKKKLAEQAKWLEEERLRELREERDDVTKKSDLSDFYFNLNKNVAFGSRGAESSKGSRPETATDGSAERQDVQETQEQASPGRAPAPAPKNEADAPFRPPPCVPRPPEPAVPEQTSVPEKAADVEQASQEQQTGEHYKRSEDAVAAARARYLARKRAREQ</sequence>
<gene>
    <name evidence="6" type="ORF">Taro_004218</name>
</gene>
<reference evidence="6" key="1">
    <citation type="submission" date="2017-07" db="EMBL/GenBank/DDBJ databases">
        <title>Taro Niue Genome Assembly and Annotation.</title>
        <authorList>
            <person name="Atibalentja N."/>
            <person name="Keating K."/>
            <person name="Fields C.J."/>
        </authorList>
    </citation>
    <scope>NUCLEOTIDE SEQUENCE</scope>
    <source>
        <strain evidence="6">Niue_2</strain>
        <tissue evidence="6">Leaf</tissue>
    </source>
</reference>
<dbReference type="PANTHER" id="PTHR30060:SF0">
    <property type="entry name" value="COILED-COIL PROTEIN (DUF2040)-RELATED"/>
    <property type="match status" value="1"/>
</dbReference>
<feature type="compositionally biased region" description="Pro residues" evidence="4">
    <location>
        <begin position="235"/>
        <end position="248"/>
    </location>
</feature>
<evidence type="ECO:0000256" key="1">
    <source>
        <dbReference type="ARBA" id="ARBA00010126"/>
    </source>
</evidence>
<dbReference type="Pfam" id="PF09745">
    <property type="entry name" value="NSRP1_N"/>
    <property type="match status" value="1"/>
</dbReference>
<comment type="similarity">
    <text evidence="1">Belongs to the NSRP1 family.</text>
</comment>
<dbReference type="EMBL" id="NMUH01000112">
    <property type="protein sequence ID" value="MQL71897.1"/>
    <property type="molecule type" value="Genomic_DNA"/>
</dbReference>
<dbReference type="PANTHER" id="PTHR30060">
    <property type="entry name" value="INNER MEMBRANE PROTEIN"/>
    <property type="match status" value="1"/>
</dbReference>
<evidence type="ECO:0000313" key="7">
    <source>
        <dbReference type="Proteomes" id="UP000652761"/>
    </source>
</evidence>
<evidence type="ECO:0000313" key="6">
    <source>
        <dbReference type="EMBL" id="MQL71897.1"/>
    </source>
</evidence>
<evidence type="ECO:0000259" key="5">
    <source>
        <dbReference type="Pfam" id="PF09745"/>
    </source>
</evidence>
<feature type="domain" description="Nuclear speckle splicing regulatory protein 1 N-terminal" evidence="5">
    <location>
        <begin position="52"/>
        <end position="168"/>
    </location>
</feature>
<evidence type="ECO:0000256" key="2">
    <source>
        <dbReference type="ARBA" id="ARBA00023054"/>
    </source>
</evidence>
<protein>
    <recommendedName>
        <fullName evidence="5">Nuclear speckle splicing regulatory protein 1 N-terminal domain-containing protein</fullName>
    </recommendedName>
</protein>
<dbReference type="AlphaFoldDB" id="A0A843TPF9"/>
<feature type="region of interest" description="Disordered" evidence="4">
    <location>
        <begin position="185"/>
        <end position="282"/>
    </location>
</feature>
<feature type="coiled-coil region" evidence="3">
    <location>
        <begin position="140"/>
        <end position="168"/>
    </location>
</feature>
<dbReference type="OrthoDB" id="446635at2759"/>
<name>A0A843TPF9_COLES</name>
<evidence type="ECO:0000256" key="4">
    <source>
        <dbReference type="SAM" id="MobiDB-lite"/>
    </source>
</evidence>
<dbReference type="Proteomes" id="UP000652761">
    <property type="component" value="Unassembled WGS sequence"/>
</dbReference>